<proteinExistence type="predicted"/>
<organism evidence="2">
    <name type="scientific">Fusarium oxysporum f. sp. pisi HDV247</name>
    <dbReference type="NCBI Taxonomy" id="1080344"/>
    <lineage>
        <taxon>Eukaryota</taxon>
        <taxon>Fungi</taxon>
        <taxon>Dikarya</taxon>
        <taxon>Ascomycota</taxon>
        <taxon>Pezizomycotina</taxon>
        <taxon>Sordariomycetes</taxon>
        <taxon>Hypocreomycetidae</taxon>
        <taxon>Hypocreales</taxon>
        <taxon>Nectriaceae</taxon>
        <taxon>Fusarium</taxon>
        <taxon>Fusarium oxysporum species complex</taxon>
    </lineage>
</organism>
<feature type="region of interest" description="Disordered" evidence="1">
    <location>
        <begin position="16"/>
        <end position="40"/>
    </location>
</feature>
<name>W9P7U8_FUSOX</name>
<accession>W9P7U8</accession>
<dbReference type="Proteomes" id="UP000030751">
    <property type="component" value="Unassembled WGS sequence"/>
</dbReference>
<feature type="compositionally biased region" description="Polar residues" evidence="1">
    <location>
        <begin position="20"/>
        <end position="32"/>
    </location>
</feature>
<gene>
    <name evidence="2" type="ORF">FOVG_13127</name>
</gene>
<sequence>MRLNAYGKVPLKNADKTLSPWGSTASHRTNWLASRGSGMQ</sequence>
<evidence type="ECO:0000256" key="1">
    <source>
        <dbReference type="SAM" id="MobiDB-lite"/>
    </source>
</evidence>
<reference evidence="2" key="2">
    <citation type="submission" date="2012-05" db="EMBL/GenBank/DDBJ databases">
        <title>Annotation of the Genome Sequence of Fusarium oxysporum HDV247.</title>
        <authorList>
            <consortium name="The Broad Institute Genomics Platform"/>
            <person name="Ma L.-J."/>
            <person name="Corby-Kistler H."/>
            <person name="Broz K."/>
            <person name="Gale L.R."/>
            <person name="Jonkers W."/>
            <person name="O'Donnell K."/>
            <person name="Ploetz R."/>
            <person name="Steinberg C."/>
            <person name="Schwartz D.C."/>
            <person name="VanEtten H."/>
            <person name="Zhou S."/>
            <person name="Young S.K."/>
            <person name="Zeng Q."/>
            <person name="Gargeya S."/>
            <person name="Fitzgerald M."/>
            <person name="Abouelleil A."/>
            <person name="Alvarado L."/>
            <person name="Chapman S.B."/>
            <person name="Gainer-Dewar J."/>
            <person name="Goldberg J."/>
            <person name="Griggs A."/>
            <person name="Gujja S."/>
            <person name="Hansen M."/>
            <person name="Howarth C."/>
            <person name="Imamovic A."/>
            <person name="Ireland A."/>
            <person name="Larimer J."/>
            <person name="McCowan C."/>
            <person name="Murphy C."/>
            <person name="Pearson M."/>
            <person name="Poon T.W."/>
            <person name="Priest M."/>
            <person name="Roberts A."/>
            <person name="Saif S."/>
            <person name="Shea T."/>
            <person name="Sykes S."/>
            <person name="Wortman J."/>
            <person name="Nusbaum C."/>
            <person name="Birren B."/>
        </authorList>
    </citation>
    <scope>NUCLEOTIDE SEQUENCE</scope>
    <source>
        <strain evidence="2">HDV247</strain>
    </source>
</reference>
<protein>
    <submittedName>
        <fullName evidence="2">Uncharacterized protein</fullName>
    </submittedName>
</protein>
<dbReference type="HOGENOM" id="CLU_3299394_0_0_1"/>
<evidence type="ECO:0000313" key="2">
    <source>
        <dbReference type="EMBL" id="EXA36010.1"/>
    </source>
</evidence>
<reference evidence="2" key="1">
    <citation type="submission" date="2011-10" db="EMBL/GenBank/DDBJ databases">
        <title>The Genome Sequence of Fusarium oxysporum HDV247.</title>
        <authorList>
            <consortium name="The Broad Institute Genome Sequencing Platform"/>
            <person name="Ma L.-J."/>
            <person name="Gale L.R."/>
            <person name="Schwartz D.C."/>
            <person name="Zhou S."/>
            <person name="Corby-Kistler H."/>
            <person name="Young S.K."/>
            <person name="Zeng Q."/>
            <person name="Gargeya S."/>
            <person name="Fitzgerald M."/>
            <person name="Haas B."/>
            <person name="Abouelleil A."/>
            <person name="Alvarado L."/>
            <person name="Arachchi H.M."/>
            <person name="Berlin A."/>
            <person name="Brown A."/>
            <person name="Chapman S.B."/>
            <person name="Chen Z."/>
            <person name="Dunbar C."/>
            <person name="Freedman E."/>
            <person name="Gearin G."/>
            <person name="Goldberg J."/>
            <person name="Griggs A."/>
            <person name="Gujja S."/>
            <person name="Heiman D."/>
            <person name="Howarth C."/>
            <person name="Larson L."/>
            <person name="Lui A."/>
            <person name="MacDonald P.J.P."/>
            <person name="Montmayeur A."/>
            <person name="Murphy C."/>
            <person name="Neiman D."/>
            <person name="Pearson M."/>
            <person name="Priest M."/>
            <person name="Roberts A."/>
            <person name="Saif S."/>
            <person name="Shea T."/>
            <person name="Shenoy N."/>
            <person name="Sisk P."/>
            <person name="Stolte C."/>
            <person name="Sykes S."/>
            <person name="Wortman J."/>
            <person name="Nusbaum C."/>
            <person name="Birren B."/>
        </authorList>
    </citation>
    <scope>NUCLEOTIDE SEQUENCE [LARGE SCALE GENOMIC DNA]</scope>
    <source>
        <strain evidence="2">HDV247</strain>
    </source>
</reference>
<dbReference type="AlphaFoldDB" id="W9P7U8"/>
<dbReference type="EMBL" id="JH650977">
    <property type="protein sequence ID" value="EXA36010.1"/>
    <property type="molecule type" value="Genomic_DNA"/>
</dbReference>